<accession>A0A9P6KZX8</accession>
<dbReference type="AlphaFoldDB" id="A0A9P6KZX8"/>
<sequence>MEEVDIVTTRQVSNHISHELQDFIIEKKLVGIKEWKEIVKGLEQYVQMEEEMELNDVKREEMLVSIRESIREDVRDEIEGKSADNGKLFIQVFKVFCLWQRGTYSEKLYSKKGWK</sequence>
<dbReference type="EMBL" id="SBJO01000041">
    <property type="protein sequence ID" value="KAF9764066.1"/>
    <property type="molecule type" value="Genomic_DNA"/>
</dbReference>
<keyword evidence="2" id="KW-1185">Reference proteome</keyword>
<proteinExistence type="predicted"/>
<organism evidence="1 2">
    <name type="scientific">Nosema granulosis</name>
    <dbReference type="NCBI Taxonomy" id="83296"/>
    <lineage>
        <taxon>Eukaryota</taxon>
        <taxon>Fungi</taxon>
        <taxon>Fungi incertae sedis</taxon>
        <taxon>Microsporidia</taxon>
        <taxon>Nosematidae</taxon>
        <taxon>Nosema</taxon>
    </lineage>
</organism>
<evidence type="ECO:0000313" key="2">
    <source>
        <dbReference type="Proteomes" id="UP000740883"/>
    </source>
</evidence>
<evidence type="ECO:0000313" key="1">
    <source>
        <dbReference type="EMBL" id="KAF9764066.1"/>
    </source>
</evidence>
<reference evidence="1 2" key="1">
    <citation type="journal article" date="2020" name="Genome Biol. Evol.">
        <title>Comparative genomics of strictly vertically transmitted, feminizing microsporidia endosymbionts of amphipod crustaceans.</title>
        <authorList>
            <person name="Cormier A."/>
            <person name="Chebbi M.A."/>
            <person name="Giraud I."/>
            <person name="Wattier R."/>
            <person name="Teixeira M."/>
            <person name="Gilbert C."/>
            <person name="Rigaud T."/>
            <person name="Cordaux R."/>
        </authorList>
    </citation>
    <scope>NUCLEOTIDE SEQUENCE [LARGE SCALE GENOMIC DNA]</scope>
    <source>
        <strain evidence="1 2">Ou3-Ou53</strain>
    </source>
</reference>
<dbReference type="Proteomes" id="UP000740883">
    <property type="component" value="Unassembled WGS sequence"/>
</dbReference>
<gene>
    <name evidence="1" type="ORF">NGRA_0862</name>
</gene>
<comment type="caution">
    <text evidence="1">The sequence shown here is derived from an EMBL/GenBank/DDBJ whole genome shotgun (WGS) entry which is preliminary data.</text>
</comment>
<protein>
    <submittedName>
        <fullName evidence="1">Uncharacterized protein</fullName>
    </submittedName>
</protein>
<name>A0A9P6KZX8_9MICR</name>